<organism evidence="2 3">
    <name type="scientific">Actinomadura rugatobispora</name>
    <dbReference type="NCBI Taxonomy" id="1994"/>
    <lineage>
        <taxon>Bacteria</taxon>
        <taxon>Bacillati</taxon>
        <taxon>Actinomycetota</taxon>
        <taxon>Actinomycetes</taxon>
        <taxon>Streptosporangiales</taxon>
        <taxon>Thermomonosporaceae</taxon>
        <taxon>Actinomadura</taxon>
    </lineage>
</organism>
<keyword evidence="3" id="KW-1185">Reference proteome</keyword>
<evidence type="ECO:0000259" key="1">
    <source>
        <dbReference type="Pfam" id="PF13546"/>
    </source>
</evidence>
<evidence type="ECO:0000313" key="3">
    <source>
        <dbReference type="Proteomes" id="UP001596074"/>
    </source>
</evidence>
<sequence>MGHLACRFTRVEPRRTARAMLLGLLAELPRKNCWTLAEHAGHATPDAMQHLLSRASWDADAVRDDLRRYVTARLAGAGAVLVVDETGDLKKGTRTAGVQRQYTGTAGRIENSQVAVFLAYAADAGHAFIDRELYLPHVWAGDDQRRHDARVPADRAFATKGELARRMIARALDAGTQAEWVAADEVYGQYPALRRELEERGVGYVLAVAASHRVALPIGARRADQVAAALPQRAWQRLSAGAGAKGHRLYDWALVDTDRRTDRPGCRWLLIRRNRRTRELAFYRCYAPGPVPVAALVKVAGRRWTIEEAFQAGKGLCGLDQHQVRTWRSWYRWTTLAMLAHAFLAAVTTAERARLGDQPDLAPITLAEVQRLLTRMTSRTAPDPAHCLHWSHWRRRHQARARTCHYQRQSTRKR</sequence>
<dbReference type="PANTHER" id="PTHR33627">
    <property type="entry name" value="TRANSPOSASE"/>
    <property type="match status" value="1"/>
</dbReference>
<protein>
    <submittedName>
        <fullName evidence="2">IS701 family transposase</fullName>
    </submittedName>
</protein>
<dbReference type="RefSeq" id="WP_378293571.1">
    <property type="nucleotide sequence ID" value="NZ_JBHSON010000229.1"/>
</dbReference>
<dbReference type="InterPro" id="IPR039365">
    <property type="entry name" value="IS701-like"/>
</dbReference>
<dbReference type="Proteomes" id="UP001596074">
    <property type="component" value="Unassembled WGS sequence"/>
</dbReference>
<accession>A0ABW1AJZ3</accession>
<dbReference type="PANTHER" id="PTHR33627:SF1">
    <property type="entry name" value="TRANSPOSASE"/>
    <property type="match status" value="1"/>
</dbReference>
<name>A0ABW1AJZ3_9ACTN</name>
<reference evidence="3" key="1">
    <citation type="journal article" date="2019" name="Int. J. Syst. Evol. Microbiol.">
        <title>The Global Catalogue of Microorganisms (GCM) 10K type strain sequencing project: providing services to taxonomists for standard genome sequencing and annotation.</title>
        <authorList>
            <consortium name="The Broad Institute Genomics Platform"/>
            <consortium name="The Broad Institute Genome Sequencing Center for Infectious Disease"/>
            <person name="Wu L."/>
            <person name="Ma J."/>
        </authorList>
    </citation>
    <scope>NUCLEOTIDE SEQUENCE [LARGE SCALE GENOMIC DNA]</scope>
    <source>
        <strain evidence="3">KCTC 42087</strain>
    </source>
</reference>
<dbReference type="InterPro" id="IPR038721">
    <property type="entry name" value="IS701-like_DDE_dom"/>
</dbReference>
<dbReference type="Pfam" id="PF13546">
    <property type="entry name" value="DDE_5"/>
    <property type="match status" value="1"/>
</dbReference>
<dbReference type="InterPro" id="IPR012337">
    <property type="entry name" value="RNaseH-like_sf"/>
</dbReference>
<dbReference type="EMBL" id="JBHSON010000229">
    <property type="protein sequence ID" value="MFC5754967.1"/>
    <property type="molecule type" value="Genomic_DNA"/>
</dbReference>
<evidence type="ECO:0000313" key="2">
    <source>
        <dbReference type="EMBL" id="MFC5754967.1"/>
    </source>
</evidence>
<gene>
    <name evidence="2" type="ORF">ACFPZN_55970</name>
</gene>
<comment type="caution">
    <text evidence="2">The sequence shown here is derived from an EMBL/GenBank/DDBJ whole genome shotgun (WGS) entry which is preliminary data.</text>
</comment>
<dbReference type="NCBIfam" id="NF033540">
    <property type="entry name" value="transpos_IS701"/>
    <property type="match status" value="1"/>
</dbReference>
<feature type="domain" description="Transposase IS701-like DDE" evidence="1">
    <location>
        <begin position="4"/>
        <end position="216"/>
    </location>
</feature>
<proteinExistence type="predicted"/>
<dbReference type="SUPFAM" id="SSF53098">
    <property type="entry name" value="Ribonuclease H-like"/>
    <property type="match status" value="1"/>
</dbReference>